<dbReference type="SUPFAM" id="SSF55729">
    <property type="entry name" value="Acyl-CoA N-acyltransferases (Nat)"/>
    <property type="match status" value="1"/>
</dbReference>
<gene>
    <name evidence="1" type="ORF">Nstercoris_02258</name>
</gene>
<dbReference type="Gene3D" id="3.40.630.30">
    <property type="match status" value="1"/>
</dbReference>
<reference evidence="1 2" key="1">
    <citation type="submission" date="2019-06" db="EMBL/GenBank/DDBJ databases">
        <title>Nitrosomonas stercoris KYUHI-S whole genome shotgun sequence.</title>
        <authorList>
            <person name="Nakagawa T."/>
            <person name="Tsuchiya Y."/>
            <person name="Takahashi R."/>
        </authorList>
    </citation>
    <scope>NUCLEOTIDE SEQUENCE [LARGE SCALE GENOMIC DNA]</scope>
    <source>
        <strain evidence="1 2">KYUHI-S</strain>
    </source>
</reference>
<dbReference type="InterPro" id="IPR016181">
    <property type="entry name" value="Acyl_CoA_acyltransferase"/>
</dbReference>
<evidence type="ECO:0000313" key="1">
    <source>
        <dbReference type="EMBL" id="BBL35979.1"/>
    </source>
</evidence>
<sequence>MVVNMAISGSGITKFYRYVKKLVPMLGWVNTGFLVLSRLLASVSSNNIRIFKYQLVAQPVNNKPFLSPTRGRKIVIRQIDMRDPAISYFPRPLSVIQQRFKDGAICLSAFKDGAFVGFIWLMLGPYQEDEVRADYIPLPAKRAVWDFDVYVHPDYRLGFTFLRLWDEANQLLSKNGFEWSCSRISSFSARSSKSHAHLGTIILGQAVFIKLVNWQVTFASIKPYIHISLSPDSFPKFHLETTSLNNPYSKKDSDVVTD</sequence>
<dbReference type="AlphaFoldDB" id="A0A4Y1YQE5"/>
<organism evidence="1 2">
    <name type="scientific">Nitrosomonas stercoris</name>
    <dbReference type="NCBI Taxonomy" id="1444684"/>
    <lineage>
        <taxon>Bacteria</taxon>
        <taxon>Pseudomonadati</taxon>
        <taxon>Pseudomonadota</taxon>
        <taxon>Betaproteobacteria</taxon>
        <taxon>Nitrosomonadales</taxon>
        <taxon>Nitrosomonadaceae</taxon>
        <taxon>Nitrosomonas</taxon>
    </lineage>
</organism>
<name>A0A4Y1YQE5_9PROT</name>
<evidence type="ECO:0008006" key="3">
    <source>
        <dbReference type="Google" id="ProtNLM"/>
    </source>
</evidence>
<dbReference type="EMBL" id="AP019755">
    <property type="protein sequence ID" value="BBL35979.1"/>
    <property type="molecule type" value="Genomic_DNA"/>
</dbReference>
<dbReference type="Proteomes" id="UP000316473">
    <property type="component" value="Chromosome"/>
</dbReference>
<dbReference type="KEGG" id="nst:Nstercoris_02258"/>
<protein>
    <recommendedName>
        <fullName evidence="3">N-acetyltransferase domain-containing protein</fullName>
    </recommendedName>
</protein>
<accession>A0A4Y1YQE5</accession>
<proteinExistence type="predicted"/>
<keyword evidence="2" id="KW-1185">Reference proteome</keyword>
<evidence type="ECO:0000313" key="2">
    <source>
        <dbReference type="Proteomes" id="UP000316473"/>
    </source>
</evidence>